<comment type="caution">
    <text evidence="2">The sequence shown here is derived from an EMBL/GenBank/DDBJ whole genome shotgun (WGS) entry which is preliminary data.</text>
</comment>
<dbReference type="Pfam" id="PF13456">
    <property type="entry name" value="RVT_3"/>
    <property type="match status" value="1"/>
</dbReference>
<organism evidence="2 3">
    <name type="scientific">Eucalyptus globulus</name>
    <name type="common">Tasmanian blue gum</name>
    <dbReference type="NCBI Taxonomy" id="34317"/>
    <lineage>
        <taxon>Eukaryota</taxon>
        <taxon>Viridiplantae</taxon>
        <taxon>Streptophyta</taxon>
        <taxon>Embryophyta</taxon>
        <taxon>Tracheophyta</taxon>
        <taxon>Spermatophyta</taxon>
        <taxon>Magnoliopsida</taxon>
        <taxon>eudicotyledons</taxon>
        <taxon>Gunneridae</taxon>
        <taxon>Pentapetalae</taxon>
        <taxon>rosids</taxon>
        <taxon>malvids</taxon>
        <taxon>Myrtales</taxon>
        <taxon>Myrtaceae</taxon>
        <taxon>Myrtoideae</taxon>
        <taxon>Eucalypteae</taxon>
        <taxon>Eucalyptus</taxon>
    </lineage>
</organism>
<name>A0ABD3LFI0_EUCGL</name>
<dbReference type="Proteomes" id="UP001634007">
    <property type="component" value="Unassembled WGS sequence"/>
</dbReference>
<evidence type="ECO:0000259" key="1">
    <source>
        <dbReference type="Pfam" id="PF13456"/>
    </source>
</evidence>
<evidence type="ECO:0000313" key="3">
    <source>
        <dbReference type="Proteomes" id="UP001634007"/>
    </source>
</evidence>
<dbReference type="InterPro" id="IPR002156">
    <property type="entry name" value="RNaseH_domain"/>
</dbReference>
<dbReference type="InterPro" id="IPR044730">
    <property type="entry name" value="RNase_H-like_dom_plant"/>
</dbReference>
<dbReference type="InterPro" id="IPR036397">
    <property type="entry name" value="RNaseH_sf"/>
</dbReference>
<dbReference type="Gene3D" id="3.30.420.10">
    <property type="entry name" value="Ribonuclease H-like superfamily/Ribonuclease H"/>
    <property type="match status" value="1"/>
</dbReference>
<evidence type="ECO:0000313" key="2">
    <source>
        <dbReference type="EMBL" id="KAL3750242.1"/>
    </source>
</evidence>
<dbReference type="SUPFAM" id="SSF53098">
    <property type="entry name" value="Ribonuclease H-like"/>
    <property type="match status" value="1"/>
</dbReference>
<reference evidence="2 3" key="1">
    <citation type="submission" date="2024-11" db="EMBL/GenBank/DDBJ databases">
        <title>Chromosome-level genome assembly of Eucalyptus globulus Labill. provides insights into its genome evolution.</title>
        <authorList>
            <person name="Li X."/>
        </authorList>
    </citation>
    <scope>NUCLEOTIDE SEQUENCE [LARGE SCALE GENOMIC DNA]</scope>
    <source>
        <strain evidence="2">CL2024</strain>
        <tissue evidence="2">Fresh tender leaves</tissue>
    </source>
</reference>
<dbReference type="EMBL" id="JBJKBG010000002">
    <property type="protein sequence ID" value="KAL3750242.1"/>
    <property type="molecule type" value="Genomic_DNA"/>
</dbReference>
<dbReference type="InterPro" id="IPR053151">
    <property type="entry name" value="RNase_H-like"/>
</dbReference>
<proteinExistence type="predicted"/>
<dbReference type="PANTHER" id="PTHR47723:SF19">
    <property type="entry name" value="POLYNUCLEOTIDYL TRANSFERASE, RIBONUCLEASE H-LIKE SUPERFAMILY PROTEIN"/>
    <property type="match status" value="1"/>
</dbReference>
<dbReference type="AlphaFoldDB" id="A0ABD3LFI0"/>
<gene>
    <name evidence="2" type="ORF">ACJRO7_011263</name>
</gene>
<dbReference type="InterPro" id="IPR012337">
    <property type="entry name" value="RNaseH-like_sf"/>
</dbReference>
<dbReference type="CDD" id="cd06222">
    <property type="entry name" value="RNase_H_like"/>
    <property type="match status" value="1"/>
</dbReference>
<sequence>MENLHHRRIVPSPICPLCKLEVETLEHTLLLCSWTATVWKAAPLHLRISRFGLTRLEEWICNIKRNPVTSGTFNYIAVVLWSIWKERNRSIFNHQIPRSQETIARAEAFVESFTKLNKKSTSKNRSEALSEVWCPPPPGSIRINLDASFEPDPDRNEALSEERETPRHRAAIAGVCRDHRGFLVDGFAKTVDASSPLHAEAIAMEETLKFARSRRFLSPQVHSDCLPLVHALKTSTELSWELEPLLNRARAHLNHLPGLTLAHCNRSMNRPADWIAKACRTSSLPQHWISNPPPPLFDLLCTDAMSVIFPCIK</sequence>
<dbReference type="PANTHER" id="PTHR47723">
    <property type="entry name" value="OS05G0353850 PROTEIN"/>
    <property type="match status" value="1"/>
</dbReference>
<accession>A0ABD3LFI0</accession>
<feature type="domain" description="RNase H type-1" evidence="1">
    <location>
        <begin position="168"/>
        <end position="279"/>
    </location>
</feature>
<protein>
    <recommendedName>
        <fullName evidence="1">RNase H type-1 domain-containing protein</fullName>
    </recommendedName>
</protein>
<keyword evidence="3" id="KW-1185">Reference proteome</keyword>